<protein>
    <submittedName>
        <fullName evidence="1">Clostripain family protein</fullName>
    </submittedName>
</protein>
<evidence type="ECO:0000313" key="1">
    <source>
        <dbReference type="EMBL" id="CEN37083.1"/>
    </source>
</evidence>
<name>A0A0B7HHQ3_9FLAO</name>
<proteinExistence type="predicted"/>
<dbReference type="EMBL" id="CDOG01000014">
    <property type="protein sequence ID" value="CEN37083.1"/>
    <property type="molecule type" value="Genomic_DNA"/>
</dbReference>
<organism evidence="1 2">
    <name type="scientific">Capnocytophaga cynodegmi</name>
    <dbReference type="NCBI Taxonomy" id="28189"/>
    <lineage>
        <taxon>Bacteria</taxon>
        <taxon>Pseudomonadati</taxon>
        <taxon>Bacteroidota</taxon>
        <taxon>Flavobacteriia</taxon>
        <taxon>Flavobacteriales</taxon>
        <taxon>Flavobacteriaceae</taxon>
        <taxon>Capnocytophaga</taxon>
    </lineage>
</organism>
<reference evidence="1 2" key="1">
    <citation type="submission" date="2015-01" db="EMBL/GenBank/DDBJ databases">
        <authorList>
            <person name="MANFREDI Pablo"/>
        </authorList>
    </citation>
    <scope>NUCLEOTIDE SEQUENCE [LARGE SCALE GENOMIC DNA]</scope>
    <source>
        <strain evidence="1 2">Ccy74</strain>
    </source>
</reference>
<accession>A0A0B7HHQ3</accession>
<sequence length="100" mass="11753">MKEFTKLQLSYLQQYSRNNEKLLFDLKQILDTQSNAISEINDCWKKLCKTEKHTAKMANLSLDNCNGISTYLFNQNTSLNEIYKKSSWYKTTNLASFFGY</sequence>
<dbReference type="AlphaFoldDB" id="A0A0B7HHQ3"/>
<evidence type="ECO:0000313" key="2">
    <source>
        <dbReference type="Proteomes" id="UP000038083"/>
    </source>
</evidence>
<dbReference type="Proteomes" id="UP000038083">
    <property type="component" value="Unassembled WGS sequence"/>
</dbReference>
<gene>
    <name evidence="1" type="ORF">CCYN74_210029</name>
</gene>